<dbReference type="InParanoid" id="M1DNS7"/>
<dbReference type="AlphaFoldDB" id="M1DNS7"/>
<evidence type="ECO:0000313" key="1">
    <source>
        <dbReference type="EnsemblPlants" id="PGSC0003DMT400091958"/>
    </source>
</evidence>
<name>M1DNS7_SOLTU</name>
<accession>M1DNS7</accession>
<reference evidence="2" key="1">
    <citation type="journal article" date="2011" name="Nature">
        <title>Genome sequence and analysis of the tuber crop potato.</title>
        <authorList>
            <consortium name="The Potato Genome Sequencing Consortium"/>
        </authorList>
    </citation>
    <scope>NUCLEOTIDE SEQUENCE [LARGE SCALE GENOMIC DNA]</scope>
    <source>
        <strain evidence="2">cv. DM1-3 516 R44</strain>
    </source>
</reference>
<protein>
    <submittedName>
        <fullName evidence="1">Uncharacterized protein</fullName>
    </submittedName>
</protein>
<dbReference type="EnsemblPlants" id="PGSC0003DMT400091958">
    <property type="protein sequence ID" value="PGSC0003DMT400091958"/>
    <property type="gene ID" value="PGSC0003DMG400041529"/>
</dbReference>
<dbReference type="PaxDb" id="4113-PGSC0003DMT400091958"/>
<proteinExistence type="predicted"/>
<dbReference type="Gramene" id="PGSC0003DMT400091958">
    <property type="protein sequence ID" value="PGSC0003DMT400091958"/>
    <property type="gene ID" value="PGSC0003DMG400041529"/>
</dbReference>
<evidence type="ECO:0000313" key="2">
    <source>
        <dbReference type="Proteomes" id="UP000011115"/>
    </source>
</evidence>
<dbReference type="HOGENOM" id="CLU_2798910_0_0_1"/>
<organism evidence="1 2">
    <name type="scientific">Solanum tuberosum</name>
    <name type="common">Potato</name>
    <dbReference type="NCBI Taxonomy" id="4113"/>
    <lineage>
        <taxon>Eukaryota</taxon>
        <taxon>Viridiplantae</taxon>
        <taxon>Streptophyta</taxon>
        <taxon>Embryophyta</taxon>
        <taxon>Tracheophyta</taxon>
        <taxon>Spermatophyta</taxon>
        <taxon>Magnoliopsida</taxon>
        <taxon>eudicotyledons</taxon>
        <taxon>Gunneridae</taxon>
        <taxon>Pentapetalae</taxon>
        <taxon>asterids</taxon>
        <taxon>lamiids</taxon>
        <taxon>Solanales</taxon>
        <taxon>Solanaceae</taxon>
        <taxon>Solanoideae</taxon>
        <taxon>Solaneae</taxon>
        <taxon>Solanum</taxon>
    </lineage>
</organism>
<sequence>MGATMAHGGLRGLTPESGSHTDGLNFWAALNGQDTSPKRFVDPFTIRLGCLGGSMAGFRPVDLTVNPL</sequence>
<dbReference type="Proteomes" id="UP000011115">
    <property type="component" value="Unassembled WGS sequence"/>
</dbReference>
<reference evidence="1" key="2">
    <citation type="submission" date="2015-06" db="UniProtKB">
        <authorList>
            <consortium name="EnsemblPlants"/>
        </authorList>
    </citation>
    <scope>IDENTIFICATION</scope>
    <source>
        <strain evidence="1">DM1-3 516 R44</strain>
    </source>
</reference>
<keyword evidence="2" id="KW-1185">Reference proteome</keyword>